<dbReference type="Pfam" id="PF01230">
    <property type="entry name" value="HIT"/>
    <property type="match status" value="1"/>
</dbReference>
<accession>A0A644TV38</accession>
<gene>
    <name evidence="2" type="ORF">SDC9_15813</name>
</gene>
<dbReference type="SUPFAM" id="SSF54197">
    <property type="entry name" value="HIT-like"/>
    <property type="match status" value="1"/>
</dbReference>
<comment type="caution">
    <text evidence="2">The sequence shown here is derived from an EMBL/GenBank/DDBJ whole genome shotgun (WGS) entry which is preliminary data.</text>
</comment>
<sequence>MSTIFSKIISGEIPCYKIAETENCFAFLDISPLAKGHTLVVPKKEIDYIFDIEDKLLSELNIFAKQIAKAVQKAYPCPKVGIAVIGLEVPHAHIHLVPLNNVGDLDFKRPKLELSKEEFEEIAKNIISYLK</sequence>
<dbReference type="PANTHER" id="PTHR46648:SF1">
    <property type="entry name" value="ADENOSINE 5'-MONOPHOSPHORAMIDASE HNT1"/>
    <property type="match status" value="1"/>
</dbReference>
<dbReference type="GO" id="GO:0003824">
    <property type="term" value="F:catalytic activity"/>
    <property type="evidence" value="ECO:0007669"/>
    <property type="project" value="InterPro"/>
</dbReference>
<dbReference type="InterPro" id="IPR036265">
    <property type="entry name" value="HIT-like_sf"/>
</dbReference>
<reference evidence="2" key="1">
    <citation type="submission" date="2019-08" db="EMBL/GenBank/DDBJ databases">
        <authorList>
            <person name="Kucharzyk K."/>
            <person name="Murdoch R.W."/>
            <person name="Higgins S."/>
            <person name="Loffler F."/>
        </authorList>
    </citation>
    <scope>NUCLEOTIDE SEQUENCE</scope>
</reference>
<protein>
    <submittedName>
        <fullName evidence="2">Putative HIT-like protein</fullName>
    </submittedName>
</protein>
<dbReference type="PANTHER" id="PTHR46648">
    <property type="entry name" value="HIT FAMILY PROTEIN 1"/>
    <property type="match status" value="1"/>
</dbReference>
<name>A0A644TV38_9ZZZZ</name>
<proteinExistence type="predicted"/>
<dbReference type="GO" id="GO:0009117">
    <property type="term" value="P:nucleotide metabolic process"/>
    <property type="evidence" value="ECO:0007669"/>
    <property type="project" value="TreeGrafter"/>
</dbReference>
<dbReference type="Gene3D" id="3.30.428.10">
    <property type="entry name" value="HIT-like"/>
    <property type="match status" value="1"/>
</dbReference>
<evidence type="ECO:0000313" key="2">
    <source>
        <dbReference type="EMBL" id="MPL70062.1"/>
    </source>
</evidence>
<dbReference type="PROSITE" id="PS51084">
    <property type="entry name" value="HIT_2"/>
    <property type="match status" value="1"/>
</dbReference>
<dbReference type="EMBL" id="VSSQ01000051">
    <property type="protein sequence ID" value="MPL70062.1"/>
    <property type="molecule type" value="Genomic_DNA"/>
</dbReference>
<feature type="domain" description="HIT" evidence="1">
    <location>
        <begin position="4"/>
        <end position="107"/>
    </location>
</feature>
<evidence type="ECO:0000259" key="1">
    <source>
        <dbReference type="PROSITE" id="PS51084"/>
    </source>
</evidence>
<dbReference type="InterPro" id="IPR011146">
    <property type="entry name" value="HIT-like"/>
</dbReference>
<dbReference type="AlphaFoldDB" id="A0A644TV38"/>
<dbReference type="InterPro" id="IPR001310">
    <property type="entry name" value="Histidine_triad_HIT"/>
</dbReference>
<dbReference type="PRINTS" id="PR00332">
    <property type="entry name" value="HISTRIAD"/>
</dbReference>
<organism evidence="2">
    <name type="scientific">bioreactor metagenome</name>
    <dbReference type="NCBI Taxonomy" id="1076179"/>
    <lineage>
        <taxon>unclassified sequences</taxon>
        <taxon>metagenomes</taxon>
        <taxon>ecological metagenomes</taxon>
    </lineage>
</organism>